<evidence type="ECO:0000256" key="2">
    <source>
        <dbReference type="ARBA" id="ARBA00004170"/>
    </source>
</evidence>
<comment type="function">
    <text evidence="1 10">Produces ATP from ADP in the presence of a proton gradient across the membrane. The gamma chain is believed to be important in regulating ATPase activity and the flow of protons through the CF(0) complex.</text>
</comment>
<evidence type="ECO:0000256" key="5">
    <source>
        <dbReference type="ARBA" id="ARBA00022781"/>
    </source>
</evidence>
<keyword evidence="8 10" id="KW-0139">CF(1)</keyword>
<dbReference type="GO" id="GO:0045259">
    <property type="term" value="C:proton-transporting ATP synthase complex"/>
    <property type="evidence" value="ECO:0007669"/>
    <property type="project" value="UniProtKB-KW"/>
</dbReference>
<comment type="similarity">
    <text evidence="3 10">Belongs to the ATPase gamma chain family.</text>
</comment>
<dbReference type="GO" id="GO:0005886">
    <property type="term" value="C:plasma membrane"/>
    <property type="evidence" value="ECO:0007669"/>
    <property type="project" value="UniProtKB-SubCell"/>
</dbReference>
<dbReference type="PANTHER" id="PTHR11693:SF22">
    <property type="entry name" value="ATP SYNTHASE SUBUNIT GAMMA, MITOCHONDRIAL"/>
    <property type="match status" value="1"/>
</dbReference>
<dbReference type="Gene3D" id="1.10.287.80">
    <property type="entry name" value="ATP synthase, gamma subunit, helix hairpin domain"/>
    <property type="match status" value="1"/>
</dbReference>
<keyword evidence="7 10" id="KW-0472">Membrane</keyword>
<name>A0A315Y0H1_RUMFL</name>
<dbReference type="AlphaFoldDB" id="A0A315Y0H1"/>
<keyword evidence="6 10" id="KW-0406">Ion transport</keyword>
<comment type="subunit">
    <text evidence="10">F-type ATPases have 2 components, CF(1) - the catalytic core - and CF(0) - the membrane proton channel. CF(1) has five subunits: alpha(3), beta(3), gamma(1), delta(1), epsilon(1). CF(0) has three main subunits: a, b and c.</text>
</comment>
<dbReference type="RefSeq" id="WP_109726065.1">
    <property type="nucleotide sequence ID" value="NZ_CAMOTJ010000001.1"/>
</dbReference>
<evidence type="ECO:0000256" key="7">
    <source>
        <dbReference type="ARBA" id="ARBA00023136"/>
    </source>
</evidence>
<evidence type="ECO:0000313" key="12">
    <source>
        <dbReference type="Proteomes" id="UP000245720"/>
    </source>
</evidence>
<keyword evidence="5 10" id="KW-0375">Hydrogen ion transport</keyword>
<dbReference type="Pfam" id="PF00231">
    <property type="entry name" value="ATP-synt"/>
    <property type="match status" value="1"/>
</dbReference>
<dbReference type="GO" id="GO:0005524">
    <property type="term" value="F:ATP binding"/>
    <property type="evidence" value="ECO:0007669"/>
    <property type="project" value="UniProtKB-UniRule"/>
</dbReference>
<dbReference type="PROSITE" id="PS00153">
    <property type="entry name" value="ATPASE_GAMMA"/>
    <property type="match status" value="1"/>
</dbReference>
<comment type="subcellular location">
    <subcellularLocation>
        <location evidence="10">Cell membrane</location>
        <topology evidence="10">Peripheral membrane protein</topology>
    </subcellularLocation>
    <subcellularLocation>
        <location evidence="2">Membrane</location>
        <topology evidence="2">Peripheral membrane protein</topology>
    </subcellularLocation>
</comment>
<keyword evidence="4 10" id="KW-0813">Transport</keyword>
<evidence type="ECO:0000256" key="10">
    <source>
        <dbReference type="HAMAP-Rule" id="MF_00815"/>
    </source>
</evidence>
<dbReference type="InterPro" id="IPR035968">
    <property type="entry name" value="ATP_synth_F1_ATPase_gsu"/>
</dbReference>
<organism evidence="11 12">
    <name type="scientific">Ruminococcus flavefaciens</name>
    <dbReference type="NCBI Taxonomy" id="1265"/>
    <lineage>
        <taxon>Bacteria</taxon>
        <taxon>Bacillati</taxon>
        <taxon>Bacillota</taxon>
        <taxon>Clostridia</taxon>
        <taxon>Eubacteriales</taxon>
        <taxon>Oscillospiraceae</taxon>
        <taxon>Ruminococcus</taxon>
    </lineage>
</organism>
<dbReference type="GO" id="GO:0042777">
    <property type="term" value="P:proton motive force-driven plasma membrane ATP synthesis"/>
    <property type="evidence" value="ECO:0007669"/>
    <property type="project" value="UniProtKB-UniRule"/>
</dbReference>
<dbReference type="Gene3D" id="3.40.1380.10">
    <property type="match status" value="1"/>
</dbReference>
<protein>
    <recommendedName>
        <fullName evidence="10">ATP synthase gamma chain</fullName>
    </recommendedName>
    <alternativeName>
        <fullName evidence="10">ATP synthase F1 sector gamma subunit</fullName>
    </alternativeName>
    <alternativeName>
        <fullName evidence="10">F-ATPase gamma subunit</fullName>
    </alternativeName>
</protein>
<reference evidence="11 12" key="1">
    <citation type="submission" date="2018-05" db="EMBL/GenBank/DDBJ databases">
        <title>The Hungate 1000. A catalogue of reference genomes from the rumen microbiome.</title>
        <authorList>
            <person name="Kelly W."/>
        </authorList>
    </citation>
    <scope>NUCLEOTIDE SEQUENCE [LARGE SCALE GENOMIC DNA]</scope>
    <source>
        <strain evidence="11 12">SAb67</strain>
    </source>
</reference>
<dbReference type="PANTHER" id="PTHR11693">
    <property type="entry name" value="ATP SYNTHASE GAMMA CHAIN"/>
    <property type="match status" value="1"/>
</dbReference>
<dbReference type="Proteomes" id="UP000245720">
    <property type="component" value="Unassembled WGS sequence"/>
</dbReference>
<comment type="caution">
    <text evidence="11">The sequence shown here is derived from an EMBL/GenBank/DDBJ whole genome shotgun (WGS) entry which is preliminary data.</text>
</comment>
<evidence type="ECO:0000256" key="6">
    <source>
        <dbReference type="ARBA" id="ARBA00023065"/>
    </source>
</evidence>
<dbReference type="NCBIfam" id="TIGR01146">
    <property type="entry name" value="ATPsyn_F1gamma"/>
    <property type="match status" value="1"/>
</dbReference>
<evidence type="ECO:0000256" key="4">
    <source>
        <dbReference type="ARBA" id="ARBA00022448"/>
    </source>
</evidence>
<dbReference type="STRING" id="1265.SAMN02910280_1577"/>
<dbReference type="InterPro" id="IPR023632">
    <property type="entry name" value="ATP_synth_F1_gsu_CS"/>
</dbReference>
<dbReference type="PRINTS" id="PR00126">
    <property type="entry name" value="ATPASEGAMMA"/>
</dbReference>
<keyword evidence="10" id="KW-1003">Cell membrane</keyword>
<evidence type="ECO:0000256" key="8">
    <source>
        <dbReference type="ARBA" id="ARBA00023196"/>
    </source>
</evidence>
<evidence type="ECO:0000256" key="3">
    <source>
        <dbReference type="ARBA" id="ARBA00007681"/>
    </source>
</evidence>
<sequence length="303" mass="35089">MPNMREIRERIGSIQQILKITNAMYLMSSSKLKKARKSLECTEPYFYKLQSTIESVLEHTPHTRQQYFDRREDIPEDKRKKGYIVITGDKGLCGSYNHNVLKYTEQKLKETADIDNCYLFVMGQVGRMYFQRRIQNDKKGYVDGEFLYTTQNPTLYRAREIAEQVLEKFEKHELDEVYVIYTDMVNSSLQEPRTLRLLPFERKHFGKAADGTMKKLPKASFMPSPEEVMNYLIPQYAKGIIYGAMVEAFCCEQQSRMTAMDAATNSAKDMIKDLSLMYNRARQAAITQEITEVCGGAASISEE</sequence>
<dbReference type="SUPFAM" id="SSF52943">
    <property type="entry name" value="ATP synthase (F1-ATPase), gamma subunit"/>
    <property type="match status" value="1"/>
</dbReference>
<proteinExistence type="inferred from homology"/>
<accession>A0A315Y0H1</accession>
<evidence type="ECO:0000313" key="11">
    <source>
        <dbReference type="EMBL" id="PWJ13434.1"/>
    </source>
</evidence>
<evidence type="ECO:0000256" key="1">
    <source>
        <dbReference type="ARBA" id="ARBA00003456"/>
    </source>
</evidence>
<dbReference type="InterPro" id="IPR000131">
    <property type="entry name" value="ATP_synth_F1_gsu"/>
</dbReference>
<dbReference type="CDD" id="cd12151">
    <property type="entry name" value="F1-ATPase_gamma"/>
    <property type="match status" value="1"/>
</dbReference>
<dbReference type="HAMAP" id="MF_00815">
    <property type="entry name" value="ATP_synth_gamma_bact"/>
    <property type="match status" value="1"/>
</dbReference>
<evidence type="ECO:0000256" key="9">
    <source>
        <dbReference type="ARBA" id="ARBA00023310"/>
    </source>
</evidence>
<keyword evidence="9 10" id="KW-0066">ATP synthesis</keyword>
<dbReference type="EMBL" id="QGDI01000004">
    <property type="protein sequence ID" value="PWJ13434.1"/>
    <property type="molecule type" value="Genomic_DNA"/>
</dbReference>
<dbReference type="OrthoDB" id="9812769at2"/>
<dbReference type="GO" id="GO:0046933">
    <property type="term" value="F:proton-transporting ATP synthase activity, rotational mechanism"/>
    <property type="evidence" value="ECO:0007669"/>
    <property type="project" value="UniProtKB-UniRule"/>
</dbReference>
<gene>
    <name evidence="10" type="primary">atpG</name>
    <name evidence="11" type="ORF">IE37_01238</name>
</gene>